<evidence type="ECO:0000256" key="1">
    <source>
        <dbReference type="ARBA" id="ARBA00009333"/>
    </source>
</evidence>
<comment type="similarity">
    <text evidence="1">Belongs to the class-II pyridine nucleotide-disulfide oxidoreductase family.</text>
</comment>
<keyword evidence="5" id="KW-1185">Reference proteome</keyword>
<dbReference type="AlphaFoldDB" id="A0A4S8MFV0"/>
<dbReference type="OrthoDB" id="3249756at2759"/>
<name>A0A4S8MFV0_DENBC</name>
<gene>
    <name evidence="4" type="ORF">K435DRAFT_853664</name>
</gene>
<keyword evidence="2" id="KW-0285">Flavoprotein</keyword>
<evidence type="ECO:0000313" key="5">
    <source>
        <dbReference type="Proteomes" id="UP000297245"/>
    </source>
</evidence>
<dbReference type="InterPro" id="IPR050097">
    <property type="entry name" value="Ferredoxin-NADP_redctase_2"/>
</dbReference>
<evidence type="ECO:0000256" key="2">
    <source>
        <dbReference type="ARBA" id="ARBA00022630"/>
    </source>
</evidence>
<dbReference type="PANTHER" id="PTHR48105">
    <property type="entry name" value="THIOREDOXIN REDUCTASE 1-RELATED-RELATED"/>
    <property type="match status" value="1"/>
</dbReference>
<dbReference type="SUPFAM" id="SSF51905">
    <property type="entry name" value="FAD/NAD(P)-binding domain"/>
    <property type="match status" value="1"/>
</dbReference>
<evidence type="ECO:0000256" key="3">
    <source>
        <dbReference type="ARBA" id="ARBA00023002"/>
    </source>
</evidence>
<reference evidence="4 5" key="1">
    <citation type="journal article" date="2019" name="Nat. Ecol. Evol.">
        <title>Megaphylogeny resolves global patterns of mushroom evolution.</title>
        <authorList>
            <person name="Varga T."/>
            <person name="Krizsan K."/>
            <person name="Foldi C."/>
            <person name="Dima B."/>
            <person name="Sanchez-Garcia M."/>
            <person name="Sanchez-Ramirez S."/>
            <person name="Szollosi G.J."/>
            <person name="Szarkandi J.G."/>
            <person name="Papp V."/>
            <person name="Albert L."/>
            <person name="Andreopoulos W."/>
            <person name="Angelini C."/>
            <person name="Antonin V."/>
            <person name="Barry K.W."/>
            <person name="Bougher N.L."/>
            <person name="Buchanan P."/>
            <person name="Buyck B."/>
            <person name="Bense V."/>
            <person name="Catcheside P."/>
            <person name="Chovatia M."/>
            <person name="Cooper J."/>
            <person name="Damon W."/>
            <person name="Desjardin D."/>
            <person name="Finy P."/>
            <person name="Geml J."/>
            <person name="Haridas S."/>
            <person name="Hughes K."/>
            <person name="Justo A."/>
            <person name="Karasinski D."/>
            <person name="Kautmanova I."/>
            <person name="Kiss B."/>
            <person name="Kocsube S."/>
            <person name="Kotiranta H."/>
            <person name="LaButti K.M."/>
            <person name="Lechner B.E."/>
            <person name="Liimatainen K."/>
            <person name="Lipzen A."/>
            <person name="Lukacs Z."/>
            <person name="Mihaltcheva S."/>
            <person name="Morgado L.N."/>
            <person name="Niskanen T."/>
            <person name="Noordeloos M.E."/>
            <person name="Ohm R.A."/>
            <person name="Ortiz-Santana B."/>
            <person name="Ovrebo C."/>
            <person name="Racz N."/>
            <person name="Riley R."/>
            <person name="Savchenko A."/>
            <person name="Shiryaev A."/>
            <person name="Soop K."/>
            <person name="Spirin V."/>
            <person name="Szebenyi C."/>
            <person name="Tomsovsky M."/>
            <person name="Tulloss R.E."/>
            <person name="Uehling J."/>
            <person name="Grigoriev I.V."/>
            <person name="Vagvolgyi C."/>
            <person name="Papp T."/>
            <person name="Martin F.M."/>
            <person name="Miettinen O."/>
            <person name="Hibbett D.S."/>
            <person name="Nagy L.G."/>
        </authorList>
    </citation>
    <scope>NUCLEOTIDE SEQUENCE [LARGE SCALE GENOMIC DNA]</scope>
    <source>
        <strain evidence="4 5">CBS 962.96</strain>
    </source>
</reference>
<dbReference type="Gene3D" id="3.50.50.60">
    <property type="entry name" value="FAD/NAD(P)-binding domain"/>
    <property type="match status" value="2"/>
</dbReference>
<sequence>MSHLTHGKVDESSKIHSKVASCYSIIPTSRVIIGPQPAIYLAHVNLNSVLFEGFMANGFDAGGQRTATVNGQEDEEPETADTVIVDTGASAKGLGLKDEEAYRQSGISACAVSDGAFGTCTAGKPLVVIGGADSAAKEATCSSCS</sequence>
<dbReference type="GO" id="GO:0016491">
    <property type="term" value="F:oxidoreductase activity"/>
    <property type="evidence" value="ECO:0007669"/>
    <property type="project" value="UniProtKB-KW"/>
</dbReference>
<evidence type="ECO:0000313" key="4">
    <source>
        <dbReference type="EMBL" id="THV01523.1"/>
    </source>
</evidence>
<dbReference type="EMBL" id="ML179088">
    <property type="protein sequence ID" value="THV01523.1"/>
    <property type="molecule type" value="Genomic_DNA"/>
</dbReference>
<keyword evidence="3" id="KW-0560">Oxidoreductase</keyword>
<proteinExistence type="inferred from homology"/>
<accession>A0A4S8MFV0</accession>
<dbReference type="InterPro" id="IPR036188">
    <property type="entry name" value="FAD/NAD-bd_sf"/>
</dbReference>
<organism evidence="4 5">
    <name type="scientific">Dendrothele bispora (strain CBS 962.96)</name>
    <dbReference type="NCBI Taxonomy" id="1314807"/>
    <lineage>
        <taxon>Eukaryota</taxon>
        <taxon>Fungi</taxon>
        <taxon>Dikarya</taxon>
        <taxon>Basidiomycota</taxon>
        <taxon>Agaricomycotina</taxon>
        <taxon>Agaricomycetes</taxon>
        <taxon>Agaricomycetidae</taxon>
        <taxon>Agaricales</taxon>
        <taxon>Agaricales incertae sedis</taxon>
        <taxon>Dendrothele</taxon>
    </lineage>
</organism>
<protein>
    <submittedName>
        <fullName evidence="4">Uncharacterized protein</fullName>
    </submittedName>
</protein>
<dbReference type="Proteomes" id="UP000297245">
    <property type="component" value="Unassembled WGS sequence"/>
</dbReference>
<dbReference type="GO" id="GO:0097237">
    <property type="term" value="P:cellular response to toxic substance"/>
    <property type="evidence" value="ECO:0007669"/>
    <property type="project" value="UniProtKB-ARBA"/>
</dbReference>